<dbReference type="PANTHER" id="PTHR30193">
    <property type="entry name" value="ABC TRANSPORTER PERMEASE PROTEIN"/>
    <property type="match status" value="1"/>
</dbReference>
<dbReference type="STRING" id="83656.B1H18_19960"/>
<feature type="transmembrane region" description="Helical" evidence="7">
    <location>
        <begin position="126"/>
        <end position="152"/>
    </location>
</feature>
<evidence type="ECO:0000256" key="1">
    <source>
        <dbReference type="ARBA" id="ARBA00004651"/>
    </source>
</evidence>
<feature type="region of interest" description="Disordered" evidence="8">
    <location>
        <begin position="1"/>
        <end position="52"/>
    </location>
</feature>
<dbReference type="AlphaFoldDB" id="A0A1V4A6Z4"/>
<dbReference type="Pfam" id="PF00528">
    <property type="entry name" value="BPD_transp_1"/>
    <property type="match status" value="1"/>
</dbReference>
<evidence type="ECO:0000313" key="11">
    <source>
        <dbReference type="Proteomes" id="UP000190539"/>
    </source>
</evidence>
<feature type="compositionally biased region" description="Low complexity" evidence="8">
    <location>
        <begin position="10"/>
        <end position="28"/>
    </location>
</feature>
<dbReference type="Gene3D" id="1.10.3720.10">
    <property type="entry name" value="MetI-like"/>
    <property type="match status" value="1"/>
</dbReference>
<comment type="caution">
    <text evidence="10">The sequence shown here is derived from an EMBL/GenBank/DDBJ whole genome shotgun (WGS) entry which is preliminary data.</text>
</comment>
<evidence type="ECO:0000256" key="2">
    <source>
        <dbReference type="ARBA" id="ARBA00022448"/>
    </source>
</evidence>
<evidence type="ECO:0000256" key="4">
    <source>
        <dbReference type="ARBA" id="ARBA00022692"/>
    </source>
</evidence>
<dbReference type="PANTHER" id="PTHR30193:SF37">
    <property type="entry name" value="INNER MEMBRANE ABC TRANSPORTER PERMEASE PROTEIN YCJO"/>
    <property type="match status" value="1"/>
</dbReference>
<keyword evidence="6 7" id="KW-0472">Membrane</keyword>
<protein>
    <submittedName>
        <fullName evidence="10">ABC transporter permease</fullName>
    </submittedName>
</protein>
<keyword evidence="3" id="KW-1003">Cell membrane</keyword>
<evidence type="ECO:0000259" key="9">
    <source>
        <dbReference type="PROSITE" id="PS50928"/>
    </source>
</evidence>
<accession>A0A1V4A6Z4</accession>
<dbReference type="RefSeq" id="WP_077969536.1">
    <property type="nucleotide sequence ID" value="NZ_CP045178.1"/>
</dbReference>
<feature type="transmembrane region" description="Helical" evidence="7">
    <location>
        <begin position="328"/>
        <end position="347"/>
    </location>
</feature>
<feature type="transmembrane region" description="Helical" evidence="7">
    <location>
        <begin position="215"/>
        <end position="236"/>
    </location>
</feature>
<feature type="transmembrane region" description="Helical" evidence="7">
    <location>
        <begin position="164"/>
        <end position="187"/>
    </location>
</feature>
<keyword evidence="5 7" id="KW-1133">Transmembrane helix</keyword>
<dbReference type="PROSITE" id="PS50928">
    <property type="entry name" value="ABC_TM1"/>
    <property type="match status" value="1"/>
</dbReference>
<dbReference type="GO" id="GO:0005886">
    <property type="term" value="C:plasma membrane"/>
    <property type="evidence" value="ECO:0007669"/>
    <property type="project" value="UniProtKB-SubCell"/>
</dbReference>
<dbReference type="InterPro" id="IPR000515">
    <property type="entry name" value="MetI-like"/>
</dbReference>
<proteinExistence type="inferred from homology"/>
<dbReference type="InterPro" id="IPR035906">
    <property type="entry name" value="MetI-like_sf"/>
</dbReference>
<feature type="transmembrane region" description="Helical" evidence="7">
    <location>
        <begin position="266"/>
        <end position="286"/>
    </location>
</feature>
<evidence type="ECO:0000256" key="7">
    <source>
        <dbReference type="RuleBase" id="RU363032"/>
    </source>
</evidence>
<evidence type="ECO:0000313" key="10">
    <source>
        <dbReference type="EMBL" id="OON77015.1"/>
    </source>
</evidence>
<dbReference type="EMBL" id="MVFC01000016">
    <property type="protein sequence ID" value="OON77015.1"/>
    <property type="molecule type" value="Genomic_DNA"/>
</dbReference>
<comment type="similarity">
    <text evidence="7">Belongs to the binding-protein-dependent transport system permease family.</text>
</comment>
<dbReference type="Proteomes" id="UP000190539">
    <property type="component" value="Unassembled WGS sequence"/>
</dbReference>
<gene>
    <name evidence="10" type="ORF">B1H18_19960</name>
</gene>
<name>A0A1V4A6Z4_9ACTN</name>
<evidence type="ECO:0000256" key="3">
    <source>
        <dbReference type="ARBA" id="ARBA00022475"/>
    </source>
</evidence>
<feature type="domain" description="ABC transmembrane type-1" evidence="9">
    <location>
        <begin position="127"/>
        <end position="344"/>
    </location>
</feature>
<dbReference type="InterPro" id="IPR051393">
    <property type="entry name" value="ABC_transporter_permease"/>
</dbReference>
<dbReference type="SUPFAM" id="SSF161098">
    <property type="entry name" value="MetI-like"/>
    <property type="match status" value="1"/>
</dbReference>
<feature type="transmembrane region" description="Helical" evidence="7">
    <location>
        <begin position="66"/>
        <end position="89"/>
    </location>
</feature>
<dbReference type="OrthoDB" id="4319190at2"/>
<dbReference type="CDD" id="cd06261">
    <property type="entry name" value="TM_PBP2"/>
    <property type="match status" value="1"/>
</dbReference>
<sequence length="362" mass="39778">MTGPDNSVDTAGATSPAQGGAAPAGAASEPRTPRGPHGEQGSGGDTSAEEKRLARRSKRARWDLKASPYAFVAPFFLFFAAFGLFPLVYTGWTSLHKVQLGALDDQQWAGFHNYARLLDDDFFWNALWNTFTMGVMSTVPQLLLALGIAHLLNYRLRGSMAYRVALLTPYATSVAAAALVFTLLFGFDSGMINWGLGHLGIDPVNWREEHWYSQAAISSIVVWRWTGYNALIYLAAMQAIPHDLYESAALDGASRWRQFIHVTVPMLRPTILFTVVVSTIGATQLFGEPMLFGGSSGYKGGADHQFQTLGMYMYEQGWVNFSLGRASAIAWVMFLLLLVLAALALVVQRLGPRLRTAMRSQR</sequence>
<reference evidence="10 11" key="1">
    <citation type="submission" date="2017-02" db="EMBL/GenBank/DDBJ databases">
        <title>Draft Genome Sequence of Streptomyces tsukubaensis F601, a Producer of the immunosuppressant tacrolimus FK506.</title>
        <authorList>
            <person name="Zong G."/>
            <person name="Zhong C."/>
            <person name="Fu J."/>
            <person name="Qin R."/>
            <person name="Cao G."/>
        </authorList>
    </citation>
    <scope>NUCLEOTIDE SEQUENCE [LARGE SCALE GENOMIC DNA]</scope>
    <source>
        <strain evidence="10 11">F601</strain>
    </source>
</reference>
<evidence type="ECO:0000256" key="8">
    <source>
        <dbReference type="SAM" id="MobiDB-lite"/>
    </source>
</evidence>
<keyword evidence="4 7" id="KW-0812">Transmembrane</keyword>
<organism evidence="10 11">
    <name type="scientific">Streptomyces tsukubensis</name>
    <dbReference type="NCBI Taxonomy" id="83656"/>
    <lineage>
        <taxon>Bacteria</taxon>
        <taxon>Bacillati</taxon>
        <taxon>Actinomycetota</taxon>
        <taxon>Actinomycetes</taxon>
        <taxon>Kitasatosporales</taxon>
        <taxon>Streptomycetaceae</taxon>
        <taxon>Streptomyces</taxon>
    </lineage>
</organism>
<evidence type="ECO:0000256" key="6">
    <source>
        <dbReference type="ARBA" id="ARBA00023136"/>
    </source>
</evidence>
<dbReference type="GO" id="GO:0055085">
    <property type="term" value="P:transmembrane transport"/>
    <property type="evidence" value="ECO:0007669"/>
    <property type="project" value="InterPro"/>
</dbReference>
<evidence type="ECO:0000256" key="5">
    <source>
        <dbReference type="ARBA" id="ARBA00022989"/>
    </source>
</evidence>
<keyword evidence="2 7" id="KW-0813">Transport</keyword>
<keyword evidence="11" id="KW-1185">Reference proteome</keyword>
<comment type="subcellular location">
    <subcellularLocation>
        <location evidence="1 7">Cell membrane</location>
        <topology evidence="1 7">Multi-pass membrane protein</topology>
    </subcellularLocation>
</comment>